<protein>
    <submittedName>
        <fullName evidence="2">Peptidase</fullName>
    </submittedName>
</protein>
<evidence type="ECO:0000256" key="1">
    <source>
        <dbReference type="SAM" id="Phobius"/>
    </source>
</evidence>
<reference evidence="2 3" key="1">
    <citation type="submission" date="2021-05" db="EMBL/GenBank/DDBJ databases">
        <title>Molecular characterization for Shewanella algae harboring chromosomal blaOXA-55-like strains isolated from clinical and environment sample.</title>
        <authorList>
            <person name="Ohama Y."/>
            <person name="Aoki K."/>
            <person name="Harada S."/>
            <person name="Moriya K."/>
            <person name="Ishii Y."/>
            <person name="Tateda K."/>
        </authorList>
    </citation>
    <scope>NUCLEOTIDE SEQUENCE [LARGE SCALE GENOMIC DNA]</scope>
    <source>
        <strain evidence="2 3">LMG 23746</strain>
    </source>
</reference>
<gene>
    <name evidence="2" type="ORF">TUM4630_11190</name>
</gene>
<name>A0ABQ4PBC7_9GAMM</name>
<evidence type="ECO:0000313" key="3">
    <source>
        <dbReference type="Proteomes" id="UP000761574"/>
    </source>
</evidence>
<keyword evidence="1" id="KW-0472">Membrane</keyword>
<dbReference type="PANTHER" id="PTHR34219:SF9">
    <property type="entry name" value="IRON-REGULATED INNER MEMBRANE PROTEIN"/>
    <property type="match status" value="1"/>
</dbReference>
<feature type="transmembrane region" description="Helical" evidence="1">
    <location>
        <begin position="423"/>
        <end position="442"/>
    </location>
</feature>
<accession>A0ABQ4PBC7</accession>
<keyword evidence="1" id="KW-1133">Transmembrane helix</keyword>
<keyword evidence="1" id="KW-0812">Transmembrane</keyword>
<dbReference type="EMBL" id="BPFB01000010">
    <property type="protein sequence ID" value="GIU44754.1"/>
    <property type="molecule type" value="Genomic_DNA"/>
</dbReference>
<feature type="transmembrane region" description="Helical" evidence="1">
    <location>
        <begin position="351"/>
        <end position="371"/>
    </location>
</feature>
<dbReference type="Pfam" id="PF03929">
    <property type="entry name" value="PepSY_TM"/>
    <property type="match status" value="1"/>
</dbReference>
<dbReference type="RefSeq" id="WP_119977316.1">
    <property type="nucleotide sequence ID" value="NZ_BPFB01000010.1"/>
</dbReference>
<dbReference type="PANTHER" id="PTHR34219">
    <property type="entry name" value="IRON-REGULATED INNER MEMBRANE PROTEIN-RELATED"/>
    <property type="match status" value="1"/>
</dbReference>
<dbReference type="InterPro" id="IPR005625">
    <property type="entry name" value="PepSY-ass_TM"/>
</dbReference>
<keyword evidence="3" id="KW-1185">Reference proteome</keyword>
<sequence>MKIRSDILRTYQSIHTWTGIIAGLFLFIGFYAGSLTMFKPQITQWATPPSHHLPQVDTSQLDDLVKQAMANHDKAKQGFIISFDQDKSPMAWYEKGGGRGLRLDDSLTQASLNDDNQLTTVASSSNKLGRLIDQLHRTAGIPGKIGHERLGVLVLGIASLLYFLTLVSGVIFLLPTMMKTLFALRKNKGANRFWLDSHNLVGIFSLPFHIIIAWSVVIFAFHDVLYGGLSLVYGDKPMFSPRPQSNISYSVADLPPVTSYLEKINAMSEGYRISSMAFSRLDSSNPSLAVKLVSDNTIMRGGYSDYIYMNPYTQKIAFNTIANDEAGIYTAIVNSFFGLHFGNYAGYFGRWLYFAMGLLGAFLFYSGNLLWLEKRRQKQGQQTRSSYLMAALTVGVCLGSILGVCVAILATKWLYIFELQTNYSYLYCYYLSFFGAIGYALWRGAAIAAIHLLRSLAATCLLIPLTSLALASPLLFETWSLGGLYGASVEIVATIFALLFYIASRKTYLRAHRGEPNSIWAIATKAETVQSISPLKAETA</sequence>
<feature type="transmembrane region" description="Helical" evidence="1">
    <location>
        <begin position="482"/>
        <end position="503"/>
    </location>
</feature>
<evidence type="ECO:0000313" key="2">
    <source>
        <dbReference type="EMBL" id="GIU44754.1"/>
    </source>
</evidence>
<proteinExistence type="predicted"/>
<feature type="transmembrane region" description="Helical" evidence="1">
    <location>
        <begin position="12"/>
        <end position="32"/>
    </location>
</feature>
<feature type="transmembrane region" description="Helical" evidence="1">
    <location>
        <begin position="199"/>
        <end position="221"/>
    </location>
</feature>
<feature type="transmembrane region" description="Helical" evidence="1">
    <location>
        <begin position="454"/>
        <end position="476"/>
    </location>
</feature>
<feature type="transmembrane region" description="Helical" evidence="1">
    <location>
        <begin position="387"/>
        <end position="411"/>
    </location>
</feature>
<organism evidence="2 3">
    <name type="scientific">Shewanella algidipiscicola</name>
    <dbReference type="NCBI Taxonomy" id="614070"/>
    <lineage>
        <taxon>Bacteria</taxon>
        <taxon>Pseudomonadati</taxon>
        <taxon>Pseudomonadota</taxon>
        <taxon>Gammaproteobacteria</taxon>
        <taxon>Alteromonadales</taxon>
        <taxon>Shewanellaceae</taxon>
        <taxon>Shewanella</taxon>
    </lineage>
</organism>
<comment type="caution">
    <text evidence="2">The sequence shown here is derived from an EMBL/GenBank/DDBJ whole genome shotgun (WGS) entry which is preliminary data.</text>
</comment>
<dbReference type="Proteomes" id="UP000761574">
    <property type="component" value="Unassembled WGS sequence"/>
</dbReference>
<feature type="transmembrane region" description="Helical" evidence="1">
    <location>
        <begin position="152"/>
        <end position="178"/>
    </location>
</feature>